<feature type="transmembrane region" description="Helical" evidence="1">
    <location>
        <begin position="126"/>
        <end position="153"/>
    </location>
</feature>
<dbReference type="RefSeq" id="WP_042505035.1">
    <property type="nucleotide sequence ID" value="NZ_BBNQ01000010.1"/>
</dbReference>
<gene>
    <name evidence="2" type="ORF">JCM19300_1260</name>
</gene>
<dbReference type="EMBL" id="BBNQ01000010">
    <property type="protein sequence ID" value="GAL63238.1"/>
    <property type="molecule type" value="Genomic_DNA"/>
</dbReference>
<feature type="transmembrane region" description="Helical" evidence="1">
    <location>
        <begin position="7"/>
        <end position="34"/>
    </location>
</feature>
<dbReference type="Proteomes" id="UP000029644">
    <property type="component" value="Unassembled WGS sequence"/>
</dbReference>
<feature type="transmembrane region" description="Helical" evidence="1">
    <location>
        <begin position="87"/>
        <end position="106"/>
    </location>
</feature>
<organism evidence="2 3">
    <name type="scientific">Algibacter lectus</name>
    <dbReference type="NCBI Taxonomy" id="221126"/>
    <lineage>
        <taxon>Bacteria</taxon>
        <taxon>Pseudomonadati</taxon>
        <taxon>Bacteroidota</taxon>
        <taxon>Flavobacteriia</taxon>
        <taxon>Flavobacteriales</taxon>
        <taxon>Flavobacteriaceae</taxon>
        <taxon>Algibacter</taxon>
    </lineage>
</organism>
<evidence type="ECO:0000256" key="1">
    <source>
        <dbReference type="SAM" id="Phobius"/>
    </source>
</evidence>
<dbReference type="OrthoDB" id="1452450at2"/>
<evidence type="ECO:0000313" key="2">
    <source>
        <dbReference type="EMBL" id="GAL63238.1"/>
    </source>
</evidence>
<feature type="transmembrane region" description="Helical" evidence="1">
    <location>
        <begin position="40"/>
        <end position="67"/>
    </location>
</feature>
<dbReference type="AlphaFoldDB" id="A0A090VGN3"/>
<name>A0A090VGN3_9FLAO</name>
<keyword evidence="1" id="KW-0812">Transmembrane</keyword>
<reference evidence="2 3" key="1">
    <citation type="journal article" date="2014" name="Genome Announc.">
        <title>Draft Genome Sequences of Marine Flavobacterium Algibacter lectus Strains SS8 and NR4.</title>
        <authorList>
            <person name="Takatani N."/>
            <person name="Nakanishi M."/>
            <person name="Meirelles P."/>
            <person name="Mino S."/>
            <person name="Suda W."/>
            <person name="Oshima K."/>
            <person name="Hattori M."/>
            <person name="Ohkuma M."/>
            <person name="Hosokawa M."/>
            <person name="Miyashita K."/>
            <person name="Thompson F.L."/>
            <person name="Niwa A."/>
            <person name="Sawabe T."/>
            <person name="Sawabe T."/>
        </authorList>
    </citation>
    <scope>NUCLEOTIDE SEQUENCE [LARGE SCALE GENOMIC DNA]</scope>
    <source>
        <strain evidence="2 3">JCM 19300</strain>
    </source>
</reference>
<keyword evidence="1" id="KW-0472">Membrane</keyword>
<proteinExistence type="predicted"/>
<comment type="caution">
    <text evidence="2">The sequence shown here is derived from an EMBL/GenBank/DDBJ whole genome shotgun (WGS) entry which is preliminary data.</text>
</comment>
<protein>
    <submittedName>
        <fullName evidence="2">Uncharacterized protein</fullName>
    </submittedName>
</protein>
<evidence type="ECO:0000313" key="3">
    <source>
        <dbReference type="Proteomes" id="UP000029644"/>
    </source>
</evidence>
<keyword evidence="1" id="KW-1133">Transmembrane helix</keyword>
<accession>A0A090VGN3</accession>
<sequence length="161" mass="18260">MKKNDVLLVLWVIFGFVFVTAVDTILNFIIHLLYFSLVELGVSFLILTYLLPSITLVTYLFTACFVVGKINRKSLGLELYKREFPKLLLVVLSLIIFILGPLTNWLSGLYSESASKSHHGDIQSFLVFYGWFTAGFGISQMITLVSLVIYLLIKLKDLNNN</sequence>